<dbReference type="OrthoDB" id="10050085at2759"/>
<keyword evidence="5" id="KW-1185">Reference proteome</keyword>
<dbReference type="GO" id="GO:0032259">
    <property type="term" value="P:methylation"/>
    <property type="evidence" value="ECO:0007669"/>
    <property type="project" value="UniProtKB-KW"/>
</dbReference>
<dbReference type="Gene3D" id="3.40.50.150">
    <property type="entry name" value="Vaccinia Virus protein VP39"/>
    <property type="match status" value="1"/>
</dbReference>
<keyword evidence="4" id="KW-0949">S-adenosyl-L-methionine</keyword>
<reference evidence="6" key="1">
    <citation type="submission" date="2025-08" db="UniProtKB">
        <authorList>
            <consortium name="RefSeq"/>
        </authorList>
    </citation>
    <scope>IDENTIFICATION</scope>
    <source>
        <tissue evidence="6">Gonads</tissue>
    </source>
</reference>
<accession>A0A1S3KHK5</accession>
<evidence type="ECO:0000256" key="3">
    <source>
        <dbReference type="ARBA" id="ARBA00022679"/>
    </source>
</evidence>
<dbReference type="AlphaFoldDB" id="A0A1S3KHK5"/>
<dbReference type="PANTHER" id="PTHR10867">
    <property type="entry name" value="NNMT/PNMT/TEMT FAMILY MEMBER"/>
    <property type="match status" value="1"/>
</dbReference>
<evidence type="ECO:0000256" key="4">
    <source>
        <dbReference type="ARBA" id="ARBA00022691"/>
    </source>
</evidence>
<evidence type="ECO:0000256" key="1">
    <source>
        <dbReference type="ARBA" id="ARBA00007996"/>
    </source>
</evidence>
<dbReference type="InParanoid" id="A0A1S3KHK5"/>
<dbReference type="GeneID" id="106181959"/>
<sequence>MTNMLLFGEDYQKKFSAEEYLKSCILEGTPEEPTSPMFIPKTLHKIFSSGTITGRRILEIGSGPVIANLIPSAKWFDRITLSEYAKCNRDELVKWWAADDTAHDWSPHFKYHAKLDGDESKWMENQLTFREKMTPVKHCDVTKEDILSPNPVEPFDAVLSSLCLEAACHDVASYQRALVNIARLLRHGGHIVLVGVLDETYYTVGKEKFFCLPLDKAKITNALKSAGFDEMVWYEDNTRSLDIRSDYTGLFVVKGRLTEKN</sequence>
<gene>
    <name evidence="6" type="primary">LOC106181959</name>
</gene>
<organism evidence="5 6">
    <name type="scientific">Lingula anatina</name>
    <name type="common">Brachiopod</name>
    <name type="synonym">Lingula unguis</name>
    <dbReference type="NCBI Taxonomy" id="7574"/>
    <lineage>
        <taxon>Eukaryota</taxon>
        <taxon>Metazoa</taxon>
        <taxon>Spiralia</taxon>
        <taxon>Lophotrochozoa</taxon>
        <taxon>Brachiopoda</taxon>
        <taxon>Linguliformea</taxon>
        <taxon>Lingulata</taxon>
        <taxon>Lingulida</taxon>
        <taxon>Linguloidea</taxon>
        <taxon>Lingulidae</taxon>
        <taxon>Lingula</taxon>
    </lineage>
</organism>
<proteinExistence type="inferred from homology"/>
<dbReference type="PROSITE" id="PS51681">
    <property type="entry name" value="SAM_MT_NNMT_PNMT_TEMT"/>
    <property type="match status" value="1"/>
</dbReference>
<name>A0A1S3KHK5_LINAN</name>
<keyword evidence="3" id="KW-0808">Transferase</keyword>
<evidence type="ECO:0000313" key="5">
    <source>
        <dbReference type="Proteomes" id="UP000085678"/>
    </source>
</evidence>
<evidence type="ECO:0000313" key="6">
    <source>
        <dbReference type="RefSeq" id="XP_013421987.1"/>
    </source>
</evidence>
<keyword evidence="2" id="KW-0489">Methyltransferase</keyword>
<comment type="similarity">
    <text evidence="1">Belongs to the class I-like SAM-binding methyltransferase superfamily. NNMT/PNMT/TEMT family.</text>
</comment>
<dbReference type="CDD" id="cd02440">
    <property type="entry name" value="AdoMet_MTases"/>
    <property type="match status" value="1"/>
</dbReference>
<dbReference type="RefSeq" id="XP_013421987.1">
    <property type="nucleotide sequence ID" value="XM_013566533.1"/>
</dbReference>
<dbReference type="SUPFAM" id="SSF53335">
    <property type="entry name" value="S-adenosyl-L-methionine-dependent methyltransferases"/>
    <property type="match status" value="1"/>
</dbReference>
<dbReference type="PANTHER" id="PTHR10867:SF17">
    <property type="entry name" value="NICOTINAMIDE N-METHYLTRANSFERASE"/>
    <property type="match status" value="1"/>
</dbReference>
<dbReference type="GO" id="GO:0005829">
    <property type="term" value="C:cytosol"/>
    <property type="evidence" value="ECO:0007669"/>
    <property type="project" value="TreeGrafter"/>
</dbReference>
<dbReference type="Pfam" id="PF01234">
    <property type="entry name" value="NNMT_PNMT_TEMT"/>
    <property type="match status" value="1"/>
</dbReference>
<dbReference type="STRING" id="7574.A0A1S3KHK5"/>
<dbReference type="InterPro" id="IPR029063">
    <property type="entry name" value="SAM-dependent_MTases_sf"/>
</dbReference>
<dbReference type="OMA" id="ILEETWC"/>
<dbReference type="GO" id="GO:0008170">
    <property type="term" value="F:N-methyltransferase activity"/>
    <property type="evidence" value="ECO:0007669"/>
    <property type="project" value="TreeGrafter"/>
</dbReference>
<evidence type="ECO:0000256" key="2">
    <source>
        <dbReference type="ARBA" id="ARBA00022603"/>
    </source>
</evidence>
<dbReference type="InterPro" id="IPR000940">
    <property type="entry name" value="NNMT_TEMT_trans"/>
</dbReference>
<protein>
    <submittedName>
        <fullName evidence="6">Indolethylamine N-methyltransferase</fullName>
    </submittedName>
</protein>
<dbReference type="KEGG" id="lak:106181959"/>
<dbReference type="Proteomes" id="UP000085678">
    <property type="component" value="Unplaced"/>
</dbReference>